<reference evidence="3" key="1">
    <citation type="journal article" date="2019" name="Int. J. Syst. Evol. Microbiol.">
        <title>The Global Catalogue of Microorganisms (GCM) 10K type strain sequencing project: providing services to taxonomists for standard genome sequencing and annotation.</title>
        <authorList>
            <consortium name="The Broad Institute Genomics Platform"/>
            <consortium name="The Broad Institute Genome Sequencing Center for Infectious Disease"/>
            <person name="Wu L."/>
            <person name="Ma J."/>
        </authorList>
    </citation>
    <scope>NUCLEOTIDE SEQUENCE [LARGE SCALE GENOMIC DNA]</scope>
    <source>
        <strain evidence="3">NBRC 108730</strain>
    </source>
</reference>
<evidence type="ECO:0000256" key="1">
    <source>
        <dbReference type="SAM" id="MobiDB-lite"/>
    </source>
</evidence>
<evidence type="ECO:0000313" key="3">
    <source>
        <dbReference type="Proteomes" id="UP001157017"/>
    </source>
</evidence>
<evidence type="ECO:0000313" key="2">
    <source>
        <dbReference type="EMBL" id="GMA85812.1"/>
    </source>
</evidence>
<name>A0ABQ6JCB4_9ACTN</name>
<feature type="compositionally biased region" description="Polar residues" evidence="1">
    <location>
        <begin position="13"/>
        <end position="23"/>
    </location>
</feature>
<sequence>MPTSAPDSPAVWLNTTSMSSTPRPFTPYDSARAVARLSPPSSRTRLEHRALPVAHHAADALGGLGVRPLERGVRVEQRGAPGVPRQRRAASSAAASACARTSLLDARLQRLAEVGLGVRAAAQRGGDAVAPATHPLLQRAQQLAGADDLLPAGEDLAAQQRAVRQRAVDVAPGP</sequence>
<comment type="caution">
    <text evidence="2">The sequence shown here is derived from an EMBL/GenBank/DDBJ whole genome shotgun (WGS) entry which is preliminary data.</text>
</comment>
<keyword evidence="3" id="KW-1185">Reference proteome</keyword>
<gene>
    <name evidence="2" type="ORF">GCM10025868_10620</name>
</gene>
<proteinExistence type="predicted"/>
<dbReference type="EMBL" id="BSUZ01000001">
    <property type="protein sequence ID" value="GMA85812.1"/>
    <property type="molecule type" value="Genomic_DNA"/>
</dbReference>
<protein>
    <submittedName>
        <fullName evidence="2">Uncharacterized protein</fullName>
    </submittedName>
</protein>
<accession>A0ABQ6JCB4</accession>
<feature type="region of interest" description="Disordered" evidence="1">
    <location>
        <begin position="1"/>
        <end position="25"/>
    </location>
</feature>
<organism evidence="2 3">
    <name type="scientific">Angustibacter aerolatus</name>
    <dbReference type="NCBI Taxonomy" id="1162965"/>
    <lineage>
        <taxon>Bacteria</taxon>
        <taxon>Bacillati</taxon>
        <taxon>Actinomycetota</taxon>
        <taxon>Actinomycetes</taxon>
        <taxon>Kineosporiales</taxon>
        <taxon>Kineosporiaceae</taxon>
    </lineage>
</organism>
<dbReference type="Proteomes" id="UP001157017">
    <property type="component" value="Unassembled WGS sequence"/>
</dbReference>